<dbReference type="Gene3D" id="3.40.50.300">
    <property type="entry name" value="P-loop containing nucleotide triphosphate hydrolases"/>
    <property type="match status" value="1"/>
</dbReference>
<keyword evidence="10" id="KW-1185">Reference proteome</keyword>
<dbReference type="Gene3D" id="3.40.1170.10">
    <property type="entry name" value="DNA repair protein MutS, domain I"/>
    <property type="match status" value="1"/>
</dbReference>
<keyword evidence="6" id="KW-0234">DNA repair</keyword>
<dbReference type="Proteomes" id="UP000800092">
    <property type="component" value="Unassembled WGS sequence"/>
</dbReference>
<dbReference type="GO" id="GO:0005739">
    <property type="term" value="C:mitochondrion"/>
    <property type="evidence" value="ECO:0007669"/>
    <property type="project" value="TreeGrafter"/>
</dbReference>
<evidence type="ECO:0000256" key="6">
    <source>
        <dbReference type="ARBA" id="ARBA00023204"/>
    </source>
</evidence>
<dbReference type="Pfam" id="PF05192">
    <property type="entry name" value="MutS_III"/>
    <property type="match status" value="1"/>
</dbReference>
<evidence type="ECO:0000313" key="9">
    <source>
        <dbReference type="EMBL" id="KAF2230758.1"/>
    </source>
</evidence>
<feature type="region of interest" description="Disordered" evidence="7">
    <location>
        <begin position="534"/>
        <end position="563"/>
    </location>
</feature>
<dbReference type="EMBL" id="ML991836">
    <property type="protein sequence ID" value="KAF2230758.1"/>
    <property type="molecule type" value="Genomic_DNA"/>
</dbReference>
<evidence type="ECO:0000313" key="10">
    <source>
        <dbReference type="Proteomes" id="UP000800092"/>
    </source>
</evidence>
<dbReference type="InterPro" id="IPR007696">
    <property type="entry name" value="DNA_mismatch_repair_MutS_core"/>
</dbReference>
<dbReference type="SUPFAM" id="SSF48334">
    <property type="entry name" value="DNA repair protein MutS, domain III"/>
    <property type="match status" value="1"/>
</dbReference>
<evidence type="ECO:0000256" key="5">
    <source>
        <dbReference type="ARBA" id="ARBA00023125"/>
    </source>
</evidence>
<dbReference type="InterPro" id="IPR000432">
    <property type="entry name" value="DNA_mismatch_repair_MutS_C"/>
</dbReference>
<dbReference type="InterPro" id="IPR007860">
    <property type="entry name" value="DNA_mmatch_repair_MutS_con_dom"/>
</dbReference>
<keyword evidence="4" id="KW-0067">ATP-binding</keyword>
<proteinExistence type="inferred from homology"/>
<dbReference type="SUPFAM" id="SSF53150">
    <property type="entry name" value="DNA repair protein MutS, domain II"/>
    <property type="match status" value="1"/>
</dbReference>
<dbReference type="InterPro" id="IPR016151">
    <property type="entry name" value="DNA_mismatch_repair_MutS_N"/>
</dbReference>
<dbReference type="OrthoDB" id="2534523at2759"/>
<sequence>MPSSVSLCGSTIAATIRVRHRCLAYTCPVSRRSFCSTPTRWATLGTTIKRAYNARSALKRSRATVKLDDLPQGLIVRPKDGHVDDEDALEYPTVLRGVQNNMRKYDDCVILTRVGNFYELYFEQAEEYGPLLNLKIAQRKTSVGRVPMSGFQYQYLVKYLRILVMDLKKHVAISEEYPNAPADRAKPGGLSFDRKVERVVTAGTLIDEDFLDPDKNNYLLSIHLNHGQKHEKLGIAWLDLSSSSFFVQSIDTTSLPSALARISPSEVVLDSVFEQDTQENPVISILKETRCGITWHNPSESVASPSFWSGLLERPLTEDEMKKFSPEEEAAAALALHYVQERLQKSDVKLQPPVRQSEYLSIDRYSINALEIKSTLRDGFFKGSLLHVLRKTVTRSGSRLLTNRLLWPSLSLPVIVDRLNLVEAFLKDAPLRHSIQKLLKRAFDASRLLTKFSLGRADADDLLALSKTIDVTGDIVLRIRESQDSEDELVESTNRNLNAVPRLLGRIDTEIPKMLASQITAAIDEDELSEKQLAETGGTETRVFRESGSTSDSTSSETESEFSLTGIINGGSTYARIDPSGEPWIMRRHASTNLNRLHRSLDQLWVEQGSLIEDLQQKLGAPNVTLKMTPGMGHFCHLKHKTPVKLIDKLGDARLVSSSKSTASFHYPAWSQLGERMETVRMRIRAEEQKIFAGLCEEVAKQLTTLRRNAAVLDELDVACSYATVASERNWVRPILNNGTSQTIIGGRHPMVDLGLAEKGVGFTANDCRMDSKEKLLFITGPNMAGKSTYLRQNALITILAQTGSFVPAMYAELGLVDKVFSRVGSADNLSRDQSTFMVEMLESAEILKNATERSFVIMDEVGRGTTPEDGIALGFACLDHLARINKCRALFATHFHVLADLTKGFGNVGYYCTDVLEDGTGFSYIHRLRPGVNRRSHALKVAELAGE</sequence>
<gene>
    <name evidence="9" type="ORF">EV356DRAFT_453289</name>
</gene>
<accession>A0A6A6GYT9</accession>
<evidence type="ECO:0000256" key="3">
    <source>
        <dbReference type="ARBA" id="ARBA00022763"/>
    </source>
</evidence>
<dbReference type="Pfam" id="PF00488">
    <property type="entry name" value="MutS_V"/>
    <property type="match status" value="1"/>
</dbReference>
<dbReference type="GO" id="GO:0005634">
    <property type="term" value="C:nucleus"/>
    <property type="evidence" value="ECO:0007669"/>
    <property type="project" value="TreeGrafter"/>
</dbReference>
<dbReference type="SUPFAM" id="SSF52540">
    <property type="entry name" value="P-loop containing nucleoside triphosphate hydrolases"/>
    <property type="match status" value="1"/>
</dbReference>
<dbReference type="InterPro" id="IPR017261">
    <property type="entry name" value="DNA_mismatch_repair_MutS/MSH"/>
</dbReference>
<dbReference type="PANTHER" id="PTHR11361:SF34">
    <property type="entry name" value="DNA MISMATCH REPAIR PROTEIN MSH1, MITOCHONDRIAL"/>
    <property type="match status" value="1"/>
</dbReference>
<keyword evidence="2" id="KW-0547">Nucleotide-binding</keyword>
<dbReference type="SMART" id="SM00533">
    <property type="entry name" value="MUTSd"/>
    <property type="match status" value="1"/>
</dbReference>
<evidence type="ECO:0000256" key="2">
    <source>
        <dbReference type="ARBA" id="ARBA00022741"/>
    </source>
</evidence>
<dbReference type="SMART" id="SM00534">
    <property type="entry name" value="MUTSac"/>
    <property type="match status" value="1"/>
</dbReference>
<dbReference type="SUPFAM" id="SSF55271">
    <property type="entry name" value="DNA repair protein MutS, domain I"/>
    <property type="match status" value="1"/>
</dbReference>
<dbReference type="Gene3D" id="3.30.420.110">
    <property type="entry name" value="MutS, connector domain"/>
    <property type="match status" value="1"/>
</dbReference>
<dbReference type="InterPro" id="IPR007695">
    <property type="entry name" value="DNA_mismatch_repair_MutS-lik_N"/>
</dbReference>
<dbReference type="InterPro" id="IPR036678">
    <property type="entry name" value="MutS_con_dom_sf"/>
</dbReference>
<evidence type="ECO:0000259" key="8">
    <source>
        <dbReference type="PROSITE" id="PS00486"/>
    </source>
</evidence>
<dbReference type="PIRSF" id="PIRSF037677">
    <property type="entry name" value="DNA_mis_repair_Msh6"/>
    <property type="match status" value="1"/>
</dbReference>
<comment type="similarity">
    <text evidence="1">Belongs to the DNA mismatch repair MutS family.</text>
</comment>
<evidence type="ECO:0000256" key="1">
    <source>
        <dbReference type="ARBA" id="ARBA00006271"/>
    </source>
</evidence>
<organism evidence="9 10">
    <name type="scientific">Viridothelium virens</name>
    <name type="common">Speckled blister lichen</name>
    <name type="synonym">Trypethelium virens</name>
    <dbReference type="NCBI Taxonomy" id="1048519"/>
    <lineage>
        <taxon>Eukaryota</taxon>
        <taxon>Fungi</taxon>
        <taxon>Dikarya</taxon>
        <taxon>Ascomycota</taxon>
        <taxon>Pezizomycotina</taxon>
        <taxon>Dothideomycetes</taxon>
        <taxon>Dothideomycetes incertae sedis</taxon>
        <taxon>Trypetheliales</taxon>
        <taxon>Trypetheliaceae</taxon>
        <taxon>Viridothelium</taxon>
    </lineage>
</organism>
<dbReference type="GO" id="GO:0140664">
    <property type="term" value="F:ATP-dependent DNA damage sensor activity"/>
    <property type="evidence" value="ECO:0007669"/>
    <property type="project" value="InterPro"/>
</dbReference>
<dbReference type="Gene3D" id="1.10.1420.10">
    <property type="match status" value="3"/>
</dbReference>
<dbReference type="Pfam" id="PF05188">
    <property type="entry name" value="MutS_II"/>
    <property type="match status" value="1"/>
</dbReference>
<reference evidence="9" key="1">
    <citation type="journal article" date="2020" name="Stud. Mycol.">
        <title>101 Dothideomycetes genomes: a test case for predicting lifestyles and emergence of pathogens.</title>
        <authorList>
            <person name="Haridas S."/>
            <person name="Albert R."/>
            <person name="Binder M."/>
            <person name="Bloem J."/>
            <person name="Labutti K."/>
            <person name="Salamov A."/>
            <person name="Andreopoulos B."/>
            <person name="Baker S."/>
            <person name="Barry K."/>
            <person name="Bills G."/>
            <person name="Bluhm B."/>
            <person name="Cannon C."/>
            <person name="Castanera R."/>
            <person name="Culley D."/>
            <person name="Daum C."/>
            <person name="Ezra D."/>
            <person name="Gonzalez J."/>
            <person name="Henrissat B."/>
            <person name="Kuo A."/>
            <person name="Liang C."/>
            <person name="Lipzen A."/>
            <person name="Lutzoni F."/>
            <person name="Magnuson J."/>
            <person name="Mondo S."/>
            <person name="Nolan M."/>
            <person name="Ohm R."/>
            <person name="Pangilinan J."/>
            <person name="Park H.-J."/>
            <person name="Ramirez L."/>
            <person name="Alfaro M."/>
            <person name="Sun H."/>
            <person name="Tritt A."/>
            <person name="Yoshinaga Y."/>
            <person name="Zwiers L.-H."/>
            <person name="Turgeon B."/>
            <person name="Goodwin S."/>
            <person name="Spatafora J."/>
            <person name="Crous P."/>
            <person name="Grigoriev I."/>
        </authorList>
    </citation>
    <scope>NUCLEOTIDE SEQUENCE</scope>
    <source>
        <strain evidence="9">Tuck. ex Michener</strain>
    </source>
</reference>
<feature type="domain" description="DNA mismatch repair proteins mutS family" evidence="8">
    <location>
        <begin position="855"/>
        <end position="871"/>
    </location>
</feature>
<dbReference type="GO" id="GO:0005524">
    <property type="term" value="F:ATP binding"/>
    <property type="evidence" value="ECO:0007669"/>
    <property type="project" value="UniProtKB-KW"/>
</dbReference>
<dbReference type="GO" id="GO:0006298">
    <property type="term" value="P:mismatch repair"/>
    <property type="evidence" value="ECO:0007669"/>
    <property type="project" value="InterPro"/>
</dbReference>
<dbReference type="PANTHER" id="PTHR11361">
    <property type="entry name" value="DNA MISMATCH REPAIR PROTEIN MUTS FAMILY MEMBER"/>
    <property type="match status" value="1"/>
</dbReference>
<keyword evidence="5" id="KW-0238">DNA-binding</keyword>
<dbReference type="InterPro" id="IPR027417">
    <property type="entry name" value="P-loop_NTPase"/>
</dbReference>
<evidence type="ECO:0000256" key="4">
    <source>
        <dbReference type="ARBA" id="ARBA00022840"/>
    </source>
</evidence>
<dbReference type="InterPro" id="IPR036187">
    <property type="entry name" value="DNA_mismatch_repair_MutS_sf"/>
</dbReference>
<dbReference type="FunFam" id="3.40.50.300:FF:001238">
    <property type="entry name" value="DNA mismatch repair protein"/>
    <property type="match status" value="1"/>
</dbReference>
<keyword evidence="3" id="KW-0227">DNA damage</keyword>
<dbReference type="PROSITE" id="PS00486">
    <property type="entry name" value="DNA_MISMATCH_REPAIR_2"/>
    <property type="match status" value="1"/>
</dbReference>
<dbReference type="GO" id="GO:0030983">
    <property type="term" value="F:mismatched DNA binding"/>
    <property type="evidence" value="ECO:0007669"/>
    <property type="project" value="InterPro"/>
</dbReference>
<evidence type="ECO:0000256" key="7">
    <source>
        <dbReference type="SAM" id="MobiDB-lite"/>
    </source>
</evidence>
<dbReference type="GO" id="GO:0043504">
    <property type="term" value="P:mitochondrial DNA repair"/>
    <property type="evidence" value="ECO:0007669"/>
    <property type="project" value="TreeGrafter"/>
</dbReference>
<dbReference type="InterPro" id="IPR045076">
    <property type="entry name" value="MutS"/>
</dbReference>
<name>A0A6A6GYT9_VIRVR</name>
<dbReference type="Pfam" id="PF01624">
    <property type="entry name" value="MutS_I"/>
    <property type="match status" value="1"/>
</dbReference>
<protein>
    <submittedName>
        <fullName evidence="9">Putative DNA mismatch repair protein Msh1</fullName>
    </submittedName>
</protein>
<dbReference type="AlphaFoldDB" id="A0A6A6GYT9"/>
<feature type="compositionally biased region" description="Low complexity" evidence="7">
    <location>
        <begin position="546"/>
        <end position="563"/>
    </location>
</feature>